<dbReference type="EMBL" id="CP104694">
    <property type="protein sequence ID" value="UXI69278.1"/>
    <property type="molecule type" value="Genomic_DNA"/>
</dbReference>
<accession>A0ABY6BGY2</accession>
<protein>
    <submittedName>
        <fullName evidence="2">Uncharacterized protein</fullName>
    </submittedName>
</protein>
<dbReference type="RefSeq" id="WP_261696236.1">
    <property type="nucleotide sequence ID" value="NZ_CP104694.1"/>
</dbReference>
<evidence type="ECO:0000313" key="2">
    <source>
        <dbReference type="EMBL" id="UXI69278.1"/>
    </source>
</evidence>
<sequence>MKFSIRCGLASMLVAVMACGVSPAARAETVVAAANGQVIGPLMAEFSDKQWLAYLGTGTAPLRQEERLFAGSFELADEVGAGFVEIWLDQDGIRHPYSPFVYFTEPGCQGTSFISAAASRASTQLPAAVVGREAVLFLSQSSQSDHAQVYSRLDQGGCTPFAHVVRAYRAANQGSLLQRFPAPYFVH</sequence>
<dbReference type="Proteomes" id="UP001064632">
    <property type="component" value="Chromosome"/>
</dbReference>
<evidence type="ECO:0000256" key="1">
    <source>
        <dbReference type="SAM" id="SignalP"/>
    </source>
</evidence>
<organism evidence="2 3">
    <name type="scientific">Tahibacter amnicola</name>
    <dbReference type="NCBI Taxonomy" id="2976241"/>
    <lineage>
        <taxon>Bacteria</taxon>
        <taxon>Pseudomonadati</taxon>
        <taxon>Pseudomonadota</taxon>
        <taxon>Gammaproteobacteria</taxon>
        <taxon>Lysobacterales</taxon>
        <taxon>Rhodanobacteraceae</taxon>
        <taxon>Tahibacter</taxon>
    </lineage>
</organism>
<keyword evidence="3" id="KW-1185">Reference proteome</keyword>
<feature type="signal peptide" evidence="1">
    <location>
        <begin position="1"/>
        <end position="27"/>
    </location>
</feature>
<name>A0ABY6BGY2_9GAMM</name>
<keyword evidence="1" id="KW-0732">Signal</keyword>
<feature type="chain" id="PRO_5047390714" evidence="1">
    <location>
        <begin position="28"/>
        <end position="187"/>
    </location>
</feature>
<dbReference type="PROSITE" id="PS51257">
    <property type="entry name" value="PROKAR_LIPOPROTEIN"/>
    <property type="match status" value="1"/>
</dbReference>
<evidence type="ECO:0000313" key="3">
    <source>
        <dbReference type="Proteomes" id="UP001064632"/>
    </source>
</evidence>
<proteinExistence type="predicted"/>
<reference evidence="2" key="1">
    <citation type="submission" date="2022-09" db="EMBL/GenBank/DDBJ databases">
        <title>Tahibacter sp. nov., isolated from a fresh water.</title>
        <authorList>
            <person name="Baek J.H."/>
            <person name="Lee J.K."/>
            <person name="Kim J.M."/>
            <person name="Jeon C.O."/>
        </authorList>
    </citation>
    <scope>NUCLEOTIDE SEQUENCE</scope>
    <source>
        <strain evidence="2">W38</strain>
    </source>
</reference>
<gene>
    <name evidence="2" type="ORF">N4264_06415</name>
</gene>